<comment type="caution">
    <text evidence="2">The sequence shown here is derived from an EMBL/GenBank/DDBJ whole genome shotgun (WGS) entry which is preliminary data.</text>
</comment>
<sequence>MNALDLYGYTNPQGWRMMSEQDYLNAILLREQVATGLASPAFFVPGAIRPVIEQWAGRFLQDVTASGSYAKGTANHSGTDLDLFIALSPETPETLSDIHKTLVVALKAAGYQPRLQNVSIGIKVHGYSVDLVPGKRQNWLFNDYSLYKRRGDTWTKTDISQHITKVKNSGRQAEIRLIKLWRTQKGLEFPSFCLELAVIRALETAWLTPLGDNMRTVFAYLRDNIATARFVDPANTNNTISDDLTAAEKQAIKKAAAAALAAPYWRDIVV</sequence>
<dbReference type="GO" id="GO:0016779">
    <property type="term" value="F:nucleotidyltransferase activity"/>
    <property type="evidence" value="ECO:0007669"/>
    <property type="project" value="InterPro"/>
</dbReference>
<feature type="domain" description="Polymerase nucleotidyl transferase" evidence="1">
    <location>
        <begin position="60"/>
        <end position="116"/>
    </location>
</feature>
<proteinExistence type="predicted"/>
<dbReference type="RefSeq" id="WP_237871137.1">
    <property type="nucleotide sequence ID" value="NZ_JAKLTY010000003.1"/>
</dbReference>
<dbReference type="Proteomes" id="UP001139054">
    <property type="component" value="Unassembled WGS sequence"/>
</dbReference>
<reference evidence="2" key="1">
    <citation type="submission" date="2022-01" db="EMBL/GenBank/DDBJ databases">
        <title>Genome sequnece data of strain Bradyrhizobium sp. nov.</title>
        <authorList>
            <person name="Zhang J."/>
        </authorList>
    </citation>
    <scope>NUCLEOTIDE SEQUENCE</scope>
    <source>
        <strain evidence="3">WYCCWR 12774</strain>
        <strain evidence="2">WYCCWR 13023</strain>
    </source>
</reference>
<dbReference type="EMBL" id="JAKLUA010000004">
    <property type="protein sequence ID" value="MCG2668325.1"/>
    <property type="molecule type" value="Genomic_DNA"/>
</dbReference>
<evidence type="ECO:0000313" key="5">
    <source>
        <dbReference type="Proteomes" id="UP001139054"/>
    </source>
</evidence>
<keyword evidence="4" id="KW-1185">Reference proteome</keyword>
<gene>
    <name evidence="3" type="ORF">L6637_15305</name>
    <name evidence="2" type="ORF">L6654_06740</name>
</gene>
<accession>A0A9X1R8R7</accession>
<dbReference type="SUPFAM" id="SSF81301">
    <property type="entry name" value="Nucleotidyltransferase"/>
    <property type="match status" value="1"/>
</dbReference>
<protein>
    <submittedName>
        <fullName evidence="2">Nucleotidyltransferase domain-containing protein</fullName>
    </submittedName>
</protein>
<organism evidence="2 5">
    <name type="scientific">Bradyrhizobium zhengyangense</name>
    <dbReference type="NCBI Taxonomy" id="2911009"/>
    <lineage>
        <taxon>Bacteria</taxon>
        <taxon>Pseudomonadati</taxon>
        <taxon>Pseudomonadota</taxon>
        <taxon>Alphaproteobacteria</taxon>
        <taxon>Hyphomicrobiales</taxon>
        <taxon>Nitrobacteraceae</taxon>
        <taxon>Bradyrhizobium</taxon>
    </lineage>
</organism>
<dbReference type="Pfam" id="PF01909">
    <property type="entry name" value="NTP_transf_2"/>
    <property type="match status" value="1"/>
</dbReference>
<evidence type="ECO:0000313" key="3">
    <source>
        <dbReference type="EMBL" id="MCG2668325.1"/>
    </source>
</evidence>
<dbReference type="Gene3D" id="3.30.460.10">
    <property type="entry name" value="Beta Polymerase, domain 2"/>
    <property type="match status" value="1"/>
</dbReference>
<dbReference type="InterPro" id="IPR043519">
    <property type="entry name" value="NT_sf"/>
</dbReference>
<dbReference type="AlphaFoldDB" id="A0A9X1R8R7"/>
<name>A0A9X1R8R7_9BRAD</name>
<evidence type="ECO:0000259" key="1">
    <source>
        <dbReference type="Pfam" id="PF01909"/>
    </source>
</evidence>
<dbReference type="InterPro" id="IPR002934">
    <property type="entry name" value="Polymerase_NTP_transf_dom"/>
</dbReference>
<dbReference type="Proteomes" id="UP001139012">
    <property type="component" value="Unassembled WGS sequence"/>
</dbReference>
<evidence type="ECO:0000313" key="2">
    <source>
        <dbReference type="EMBL" id="MCG2626319.1"/>
    </source>
</evidence>
<evidence type="ECO:0000313" key="4">
    <source>
        <dbReference type="Proteomes" id="UP001139012"/>
    </source>
</evidence>
<dbReference type="EMBL" id="JAKLTY010000003">
    <property type="protein sequence ID" value="MCG2626319.1"/>
    <property type="molecule type" value="Genomic_DNA"/>
</dbReference>